<dbReference type="Proteomes" id="UP001160334">
    <property type="component" value="Unassembled WGS sequence"/>
</dbReference>
<feature type="transmembrane region" description="Helical" evidence="2">
    <location>
        <begin position="226"/>
        <end position="252"/>
    </location>
</feature>
<name>A0ABT6MKK7_9NOCA</name>
<feature type="transmembrane region" description="Helical" evidence="2">
    <location>
        <begin position="88"/>
        <end position="108"/>
    </location>
</feature>
<dbReference type="InterPro" id="IPR025241">
    <property type="entry name" value="DUF4190"/>
</dbReference>
<comment type="caution">
    <text evidence="4">The sequence shown here is derived from an EMBL/GenBank/DDBJ whole genome shotgun (WGS) entry which is preliminary data.</text>
</comment>
<evidence type="ECO:0000313" key="5">
    <source>
        <dbReference type="Proteomes" id="UP001160334"/>
    </source>
</evidence>
<reference evidence="4 5" key="1">
    <citation type="submission" date="2023-04" db="EMBL/GenBank/DDBJ databases">
        <title>Forest soil microbial communities from Buena Vista Peninsula, Colon Province, Panama.</title>
        <authorList>
            <person name="Bouskill N."/>
        </authorList>
    </citation>
    <scope>NUCLEOTIDE SEQUENCE [LARGE SCALE GENOMIC DNA]</scope>
    <source>
        <strain evidence="4 5">CFH S0262</strain>
    </source>
</reference>
<sequence length="255" mass="27081">MRQNARVTESLSDPTSPVSPTERKGWTRLGLKEPFWVVLGIWIGTVLCLVLSNLSGSPATTLAAFVAFGVGCYFLYVARQSEQEQPWHWMLVGGGSYAAVLALLILLVKETDNGGLKVLATILIVVGNAGCFFATIGMLVYAAAKRPSSVPVAVTPQRQMVAPIIGYSADGTPVYGQPGYLQPQNAGTNVCAILALIFGFLGGLLAIVFGHIALSQIQRTGEQGRGLAIAGLVLGYMFLAFWVIFLIGLISYSVA</sequence>
<evidence type="ECO:0000313" key="4">
    <source>
        <dbReference type="EMBL" id="MDH6284847.1"/>
    </source>
</evidence>
<dbReference type="Pfam" id="PF13828">
    <property type="entry name" value="DUF4190"/>
    <property type="match status" value="1"/>
</dbReference>
<feature type="transmembrane region" description="Helical" evidence="2">
    <location>
        <begin position="192"/>
        <end position="214"/>
    </location>
</feature>
<proteinExistence type="predicted"/>
<keyword evidence="5" id="KW-1185">Reference proteome</keyword>
<protein>
    <recommendedName>
        <fullName evidence="3">DUF4190 domain-containing protein</fullName>
    </recommendedName>
</protein>
<organism evidence="4 5">
    <name type="scientific">Prescottella agglutinans</name>
    <dbReference type="NCBI Taxonomy" id="1644129"/>
    <lineage>
        <taxon>Bacteria</taxon>
        <taxon>Bacillati</taxon>
        <taxon>Actinomycetota</taxon>
        <taxon>Actinomycetes</taxon>
        <taxon>Mycobacteriales</taxon>
        <taxon>Nocardiaceae</taxon>
        <taxon>Prescottella</taxon>
    </lineage>
</organism>
<feature type="region of interest" description="Disordered" evidence="1">
    <location>
        <begin position="1"/>
        <end position="24"/>
    </location>
</feature>
<evidence type="ECO:0000256" key="1">
    <source>
        <dbReference type="SAM" id="MobiDB-lite"/>
    </source>
</evidence>
<evidence type="ECO:0000256" key="2">
    <source>
        <dbReference type="SAM" id="Phobius"/>
    </source>
</evidence>
<evidence type="ECO:0000259" key="3">
    <source>
        <dbReference type="Pfam" id="PF13828"/>
    </source>
</evidence>
<keyword evidence="2" id="KW-0812">Transmembrane</keyword>
<feature type="compositionally biased region" description="Polar residues" evidence="1">
    <location>
        <begin position="1"/>
        <end position="19"/>
    </location>
</feature>
<dbReference type="EMBL" id="JARXVC010000028">
    <property type="protein sequence ID" value="MDH6284847.1"/>
    <property type="molecule type" value="Genomic_DNA"/>
</dbReference>
<feature type="transmembrane region" description="Helical" evidence="2">
    <location>
        <begin position="59"/>
        <end position="76"/>
    </location>
</feature>
<accession>A0ABT6MKK7</accession>
<feature type="transmembrane region" description="Helical" evidence="2">
    <location>
        <begin position="120"/>
        <end position="144"/>
    </location>
</feature>
<feature type="transmembrane region" description="Helical" evidence="2">
    <location>
        <begin position="34"/>
        <end position="52"/>
    </location>
</feature>
<feature type="domain" description="DUF4190" evidence="3">
    <location>
        <begin position="190"/>
        <end position="245"/>
    </location>
</feature>
<keyword evidence="2" id="KW-1133">Transmembrane helix</keyword>
<keyword evidence="2" id="KW-0472">Membrane</keyword>
<gene>
    <name evidence="4" type="ORF">M2280_006110</name>
</gene>